<feature type="transmembrane region" description="Helical" evidence="6">
    <location>
        <begin position="1360"/>
        <end position="1379"/>
    </location>
</feature>
<feature type="compositionally biased region" description="Acidic residues" evidence="7">
    <location>
        <begin position="787"/>
        <end position="801"/>
    </location>
</feature>
<comment type="subcellular location">
    <subcellularLocation>
        <location evidence="1">Membrane</location>
        <topology evidence="1">Multi-pass membrane protein</topology>
    </subcellularLocation>
</comment>
<keyword evidence="9" id="KW-1185">Reference proteome</keyword>
<feature type="transmembrane region" description="Helical" evidence="6">
    <location>
        <begin position="1466"/>
        <end position="1487"/>
    </location>
</feature>
<feature type="transmembrane region" description="Helical" evidence="6">
    <location>
        <begin position="1522"/>
        <end position="1546"/>
    </location>
</feature>
<dbReference type="GO" id="GO:0007606">
    <property type="term" value="P:sensory perception of chemical stimulus"/>
    <property type="evidence" value="ECO:0007669"/>
    <property type="project" value="UniProtKB-UniRule"/>
</dbReference>
<comment type="similarity">
    <text evidence="2 6">Belongs to the nematode receptor-like protein srg family.</text>
</comment>
<keyword evidence="4 6" id="KW-1133">Transmembrane helix</keyword>
<feature type="transmembrane region" description="Helical" evidence="6">
    <location>
        <begin position="1294"/>
        <end position="1313"/>
    </location>
</feature>
<evidence type="ECO:0000256" key="6">
    <source>
        <dbReference type="RuleBase" id="RU280813"/>
    </source>
</evidence>
<feature type="transmembrane region" description="Helical" evidence="6">
    <location>
        <begin position="1769"/>
        <end position="1789"/>
    </location>
</feature>
<feature type="region of interest" description="Disordered" evidence="7">
    <location>
        <begin position="703"/>
        <end position="741"/>
    </location>
</feature>
<evidence type="ECO:0000256" key="2">
    <source>
        <dbReference type="ARBA" id="ARBA00005692"/>
    </source>
</evidence>
<dbReference type="Pfam" id="PF02118">
    <property type="entry name" value="Srg"/>
    <property type="match status" value="2"/>
</dbReference>
<evidence type="ECO:0000256" key="7">
    <source>
        <dbReference type="SAM" id="MobiDB-lite"/>
    </source>
</evidence>
<feature type="transmembrane region" description="Helical" evidence="6">
    <location>
        <begin position="281"/>
        <end position="298"/>
    </location>
</feature>
<feature type="compositionally biased region" description="Pro residues" evidence="7">
    <location>
        <begin position="730"/>
        <end position="739"/>
    </location>
</feature>
<feature type="transmembrane region" description="Helical" evidence="6">
    <location>
        <begin position="310"/>
        <end position="330"/>
    </location>
</feature>
<dbReference type="OrthoDB" id="5982876at2759"/>
<feature type="transmembrane region" description="Helical" evidence="6">
    <location>
        <begin position="1385"/>
        <end position="1404"/>
    </location>
</feature>
<feature type="compositionally biased region" description="Polar residues" evidence="7">
    <location>
        <begin position="711"/>
        <end position="724"/>
    </location>
</feature>
<feature type="region of interest" description="Disordered" evidence="7">
    <location>
        <begin position="773"/>
        <end position="804"/>
    </location>
</feature>
<feature type="transmembrane region" description="Helical" evidence="6">
    <location>
        <begin position="1566"/>
        <end position="1584"/>
    </location>
</feature>
<evidence type="ECO:0000313" key="8">
    <source>
        <dbReference type="EnsemblMetazoa" id="PPA03129.1"/>
    </source>
</evidence>
<evidence type="ECO:0000256" key="4">
    <source>
        <dbReference type="ARBA" id="ARBA00022989"/>
    </source>
</evidence>
<accession>A0A2A6CWD1</accession>
<dbReference type="InterPro" id="IPR017452">
    <property type="entry name" value="GPCR_Rhodpsn_7TM"/>
</dbReference>
<protein>
    <recommendedName>
        <fullName evidence="6">Serpentine receptor class gamma</fullName>
    </recommendedName>
</protein>
<dbReference type="GO" id="GO:0016020">
    <property type="term" value="C:membrane"/>
    <property type="evidence" value="ECO:0007669"/>
    <property type="project" value="UniProtKB-SubCell"/>
</dbReference>
<organism evidence="8 9">
    <name type="scientific">Pristionchus pacificus</name>
    <name type="common">Parasitic nematode worm</name>
    <dbReference type="NCBI Taxonomy" id="54126"/>
    <lineage>
        <taxon>Eukaryota</taxon>
        <taxon>Metazoa</taxon>
        <taxon>Ecdysozoa</taxon>
        <taxon>Nematoda</taxon>
        <taxon>Chromadorea</taxon>
        <taxon>Rhabditida</taxon>
        <taxon>Rhabditina</taxon>
        <taxon>Diplogasteromorpha</taxon>
        <taxon>Diplogasteroidea</taxon>
        <taxon>Neodiplogasteridae</taxon>
        <taxon>Pristionchus</taxon>
    </lineage>
</organism>
<feature type="transmembrane region" description="Helical" evidence="6">
    <location>
        <begin position="1633"/>
        <end position="1655"/>
    </location>
</feature>
<feature type="transmembrane region" description="Helical" evidence="6">
    <location>
        <begin position="1708"/>
        <end position="1728"/>
    </location>
</feature>
<keyword evidence="3 6" id="KW-0812">Transmembrane</keyword>
<keyword evidence="5 6" id="KW-0472">Membrane</keyword>
<feature type="transmembrane region" description="Helical" evidence="6">
    <location>
        <begin position="452"/>
        <end position="476"/>
    </location>
</feature>
<dbReference type="Pfam" id="PF20700">
    <property type="entry name" value="Mutator"/>
    <property type="match status" value="1"/>
</dbReference>
<evidence type="ECO:0000256" key="3">
    <source>
        <dbReference type="ARBA" id="ARBA00022692"/>
    </source>
</evidence>
<evidence type="ECO:0000256" key="5">
    <source>
        <dbReference type="ARBA" id="ARBA00023136"/>
    </source>
</evidence>
<reference evidence="9" key="1">
    <citation type="journal article" date="2008" name="Nat. Genet.">
        <title>The Pristionchus pacificus genome provides a unique perspective on nematode lifestyle and parasitism.</title>
        <authorList>
            <person name="Dieterich C."/>
            <person name="Clifton S.W."/>
            <person name="Schuster L.N."/>
            <person name="Chinwalla A."/>
            <person name="Delehaunty K."/>
            <person name="Dinkelacker I."/>
            <person name="Fulton L."/>
            <person name="Fulton R."/>
            <person name="Godfrey J."/>
            <person name="Minx P."/>
            <person name="Mitreva M."/>
            <person name="Roeseler W."/>
            <person name="Tian H."/>
            <person name="Witte H."/>
            <person name="Yang S.P."/>
            <person name="Wilson R.K."/>
            <person name="Sommer R.J."/>
        </authorList>
    </citation>
    <scope>NUCLEOTIDE SEQUENCE [LARGE SCALE GENOMIC DNA]</scope>
    <source>
        <strain evidence="9">PS312</strain>
    </source>
</reference>
<evidence type="ECO:0000313" key="9">
    <source>
        <dbReference type="Proteomes" id="UP000005239"/>
    </source>
</evidence>
<reference evidence="8" key="2">
    <citation type="submission" date="2022-06" db="UniProtKB">
        <authorList>
            <consortium name="EnsemblMetazoa"/>
        </authorList>
    </citation>
    <scope>IDENTIFICATION</scope>
    <source>
        <strain evidence="8">PS312</strain>
    </source>
</reference>
<feature type="transmembrane region" description="Helical" evidence="6">
    <location>
        <begin position="1425"/>
        <end position="1446"/>
    </location>
</feature>
<dbReference type="InterPro" id="IPR000609">
    <property type="entry name" value="7TM_GPCR_serpentine_rcpt_Srg"/>
</dbReference>
<dbReference type="PANTHER" id="PTHR31751:SF42">
    <property type="entry name" value="PROTEIN CBG10204"/>
    <property type="match status" value="1"/>
</dbReference>
<name>A0A2A6CWD1_PRIPA</name>
<evidence type="ECO:0000256" key="1">
    <source>
        <dbReference type="ARBA" id="ARBA00004141"/>
    </source>
</evidence>
<dbReference type="PROSITE" id="PS50262">
    <property type="entry name" value="G_PROTEIN_RECEP_F1_2"/>
    <property type="match status" value="1"/>
</dbReference>
<accession>A0A8R1U532</accession>
<feature type="transmembrane region" description="Helical" evidence="6">
    <location>
        <begin position="1810"/>
        <end position="1830"/>
    </location>
</feature>
<dbReference type="PANTHER" id="PTHR31751">
    <property type="entry name" value="SI:CH211-108C17.2-RELATED-RELATED"/>
    <property type="match status" value="1"/>
</dbReference>
<dbReference type="InterPro" id="IPR049012">
    <property type="entry name" value="Mutator_transp_dom"/>
</dbReference>
<feature type="transmembrane region" description="Helical" evidence="6">
    <location>
        <begin position="1667"/>
        <end position="1688"/>
    </location>
</feature>
<feature type="compositionally biased region" description="Polar residues" evidence="7">
    <location>
        <begin position="775"/>
        <end position="786"/>
    </location>
</feature>
<feature type="transmembrane region" description="Helical" evidence="6">
    <location>
        <begin position="407"/>
        <end position="432"/>
    </location>
</feature>
<dbReference type="GO" id="GO:0004888">
    <property type="term" value="F:transmembrane signaling receptor activity"/>
    <property type="evidence" value="ECO:0007669"/>
    <property type="project" value="InterPro"/>
</dbReference>
<sequence length="2281" mass="260328">MERLSVIESLPRELIWMLIDYAPEKVRHLRNGMAEVIITIDVRTKWTETFLLRMMIRQFTCFLINMCSSKKSATSALRELEFKVSIHVDSTLHLLRSCIGSQLEKMTLALEQHAVDISAVYQLIDGIPFRDLVFTVKVLTTDALGKVYSSEYRYDSCFVLFPTLNSAEVLLELSSLVRSLYIDQQFVDGVTNDSYYLLGKHRINWTQIIVDMLSRKLDKLHIENEVYKYWRTRVNSLKDRLPHLNKKLWFSTSCSSTIPQFNITTNGHPVILHRRNVCGTMAESVLCLGYLLLIVVIATTQTSALKTPFYNIFVVTGIAALLNDIVSFILRIFNQVFYLGPEHGPTCLSLMYLSHIFVSAHSILKALQVINRFTAVFLPFRHEKTALYIDIGGGRLKYAGIEKFSTLIAKILITSIFGIFIIVTLPLNILLIAKLRRLKREDATVFQKEKMYLGYVLAITASHIISGAHQIFWLIATLLESRKLNNIAMYMASRPSLLNDVALFVMRISNQVFYLGPEYGPTCLSLMYLSHIFVSAHSILKALQVINRFTTVFLPFKHEKLWSSNELCVVISSSFIIPSCIFSFMIINQAASFVVIMSEPRLKKCFLCLESAPQTRRFPQSSKPDEQLEWLLRQNRDEEGFQLLLNRHRTVKEPRWCLRHFTSPTDSLPTDMRPDAIAPPPLLTVPLRTSRPANLIHQSQFSFTTGSQSGNDNSSMPPSPSFSALDTMPQQPPLEPPTSPIRFDDDVLWNYADEVLPKRFKKEVSTKTTTTVVSQGSEYVCSQETSQGEEDDEEIEEEEDASGERGHYAIVEDACLLRLFKRCQECGAGVDQSLIEIKRCGSARIVRYDCLNPECNASVKWESQEKVGSGRSRVYSANHSIPIAAFITGTPLPRLCDFAQVLELEIPSDRQMRKTIREIGSIATERVFDGWQEISRELAVNVAGDKGLQVSIDGQYDSPGHTSTNGKVTVIDCETKLALAGVAKSKNDPGIDGVSCRIESEGAMEAIIELVDRNINIRTIVGDQNGMVNKRLREDPKTASIERVFDFWHVQKPMRKEWWKIVKVNPELTPIYQQFFNHLYYVHNKYTERKDRPYALELVRSFLMHIQGKHKWEKNDEFQLVTQCEHGRLREKDNGETTTLNAGTEEFEAVRKVLYAPRFKKAFLEAASLIDTSINESYHSLSLISPRYYKLKMQLAILHHNSLMLDDLLERRKEIGNTVLSRKARVVIAIKKEEGCGNAHLEARRNSVSKGENVLGLRACHYSRHYSISGAHQMLWLIATVTDNRELNVAATNLYSYPNAIVTFTSPLALLLMSKPVRDEMRYFVIRQRDGARAVSSIVSIRVNDKYEDKAPTASNLTELFMGLKYIFLIIVIATTRNSALKTPFYRIFAVTGIAAVLNLLVVNTLRMFNQVFFLGPDYGQICNFLVYFSHVFVFAHSVLKAMQIINRFTALHLPFKHKTMWASNGLWVIVAATFILPAGILSFMIINQKALYIDIGGGIMKYASTDKLSQLNTAFLREKMYLSYVLVITAAHMIGAAHQILWVIATVTQSSFLNSVAQYSYSFPYAYPNTIITFTSPIALVLMSQQVRHELLFFITRRHIGVGIGESTVSSARCFTWKFLLETPMLSTNEKLTFTGTIAESFMGLGYIFLIVVIATTRVPSLKIPFYRIFIATGIAAVLNLIVIIILRMFNQVFYLGPEFGQTCNFLVYLSHIFVFAHSLLKAIQIVNRFTAVFFPLGHDNKAVYIDIGGGILKYASTDKTSQQMAKILITVIYALFIVITFPLNVMLILKMHRLRKDDITLFNKERMYLSYVLVITAAHMIGAAHQILWLVATVTENRPLNTIAQYSFAYPNTIITFTSPIALILMSKQVRNEIIFFVTRRRIGSGFNDSNVSIKIFMEIWTEFAQWYRRFAAFLAIRFFHSEAPQLNDVVDDEEFIGGGFPFEELPTELFQKIIELVPESLHDLRLASQSFKACVDKFATSFGNICLVKELKFSGGFSEGSDPADKILDVAIIVPKNVSKLFELRLKLREYPVHFLEKDNDDLQYKYVGLVKYSFELNGQKKDALDQLLDYEGQIEEASLNGCEHQEELEIVSKILSKIKFEQLKFDTDCLSEPIVNNLVNVITELKVNDLTLTVDNVVCEDKVDVLLQLSSLVRSLVIQQQFVEHRHTSANRHDLFFGEFGYDWAPIFLQMLARKLEKLHIYNFSYMLYIKKKDVDSLIENLPKIGKPVWFETKCYYEKEINFTENNHVVKLGKNPFSNIFYVKHATWKNEYWHKLD</sequence>
<dbReference type="Proteomes" id="UP000005239">
    <property type="component" value="Unassembled WGS sequence"/>
</dbReference>
<gene>
    <name evidence="8" type="primary">WBGene00092683</name>
</gene>
<dbReference type="EnsemblMetazoa" id="PPA03129.1">
    <property type="protein sequence ID" value="PPA03129.1"/>
    <property type="gene ID" value="WBGene00092683"/>
</dbReference>
<dbReference type="SUPFAM" id="SSF81321">
    <property type="entry name" value="Family A G protein-coupled receptor-like"/>
    <property type="match status" value="1"/>
</dbReference>
<comment type="caution">
    <text evidence="6">Lacks conserved residue(s) required for the propagation of feature annotation.</text>
</comment>
<proteinExistence type="inferred from homology"/>